<accession>A0ABQ9HLU2</accession>
<evidence type="ECO:0000313" key="1">
    <source>
        <dbReference type="EMBL" id="KAJ8885334.1"/>
    </source>
</evidence>
<sequence>MVTFDQPLFENTCEMMLSASPESTLSALIVRIGGFHFLISFMGAIGNVMNSSCLEHLIVHMLSCRANSIGIRGHLLTLQALYTLLESIETYVSVEELKTHYVSILETKTISVNVSESLSKLVLISRDRCQVPANSGQKLWCGILTDMTIEQVLMRATKIRDSLFHGHGMSLSNLVKCVHSMPVYI</sequence>
<dbReference type="EMBL" id="JARBHB010000004">
    <property type="protein sequence ID" value="KAJ8885334.1"/>
    <property type="molecule type" value="Genomic_DNA"/>
</dbReference>
<keyword evidence="2" id="KW-1185">Reference proteome</keyword>
<evidence type="ECO:0000313" key="2">
    <source>
        <dbReference type="Proteomes" id="UP001159363"/>
    </source>
</evidence>
<organism evidence="1 2">
    <name type="scientific">Dryococelus australis</name>
    <dbReference type="NCBI Taxonomy" id="614101"/>
    <lineage>
        <taxon>Eukaryota</taxon>
        <taxon>Metazoa</taxon>
        <taxon>Ecdysozoa</taxon>
        <taxon>Arthropoda</taxon>
        <taxon>Hexapoda</taxon>
        <taxon>Insecta</taxon>
        <taxon>Pterygota</taxon>
        <taxon>Neoptera</taxon>
        <taxon>Polyneoptera</taxon>
        <taxon>Phasmatodea</taxon>
        <taxon>Verophasmatodea</taxon>
        <taxon>Anareolatae</taxon>
        <taxon>Phasmatidae</taxon>
        <taxon>Eurycanthinae</taxon>
        <taxon>Dryococelus</taxon>
    </lineage>
</organism>
<protein>
    <submittedName>
        <fullName evidence="1">Uncharacterized protein</fullName>
    </submittedName>
</protein>
<dbReference type="Proteomes" id="UP001159363">
    <property type="component" value="Chromosome X"/>
</dbReference>
<name>A0ABQ9HLU2_9NEOP</name>
<comment type="caution">
    <text evidence="1">The sequence shown here is derived from an EMBL/GenBank/DDBJ whole genome shotgun (WGS) entry which is preliminary data.</text>
</comment>
<gene>
    <name evidence="1" type="ORF">PR048_011531</name>
</gene>
<reference evidence="1 2" key="1">
    <citation type="submission" date="2023-02" db="EMBL/GenBank/DDBJ databases">
        <title>LHISI_Scaffold_Assembly.</title>
        <authorList>
            <person name="Stuart O.P."/>
            <person name="Cleave R."/>
            <person name="Magrath M.J.L."/>
            <person name="Mikheyev A.S."/>
        </authorList>
    </citation>
    <scope>NUCLEOTIDE SEQUENCE [LARGE SCALE GENOMIC DNA]</scope>
    <source>
        <strain evidence="1">Daus_M_001</strain>
        <tissue evidence="1">Leg muscle</tissue>
    </source>
</reference>
<proteinExistence type="predicted"/>